<name>A0ABT7QWS4_9BACT</name>
<feature type="domain" description="Exonuclease VII large subunit C-terminal" evidence="7">
    <location>
        <begin position="122"/>
        <end position="388"/>
    </location>
</feature>
<dbReference type="NCBIfam" id="TIGR00237">
    <property type="entry name" value="xseA"/>
    <property type="match status" value="1"/>
</dbReference>
<dbReference type="EC" id="3.1.11.6" evidence="5"/>
<keyword evidence="3 5" id="KW-0378">Hydrolase</keyword>
<comment type="similarity">
    <text evidence="5 6">Belongs to the XseA family.</text>
</comment>
<feature type="domain" description="OB-fold nucleic acid binding" evidence="8">
    <location>
        <begin position="6"/>
        <end position="99"/>
    </location>
</feature>
<evidence type="ECO:0000259" key="8">
    <source>
        <dbReference type="Pfam" id="PF13742"/>
    </source>
</evidence>
<keyword evidence="1 5" id="KW-0963">Cytoplasm</keyword>
<evidence type="ECO:0000256" key="3">
    <source>
        <dbReference type="ARBA" id="ARBA00022801"/>
    </source>
</evidence>
<dbReference type="RefSeq" id="WP_289412644.1">
    <property type="nucleotide sequence ID" value="NZ_JAQIBD010000001.1"/>
</dbReference>
<evidence type="ECO:0000256" key="5">
    <source>
        <dbReference type="HAMAP-Rule" id="MF_00378"/>
    </source>
</evidence>
<gene>
    <name evidence="5 9" type="primary">xseA</name>
    <name evidence="9" type="ORF">PGH07_03780</name>
</gene>
<proteinExistence type="inferred from homology"/>
<dbReference type="InterPro" id="IPR003753">
    <property type="entry name" value="Exonuc_VII_L"/>
</dbReference>
<evidence type="ECO:0000313" key="10">
    <source>
        <dbReference type="Proteomes" id="UP001169069"/>
    </source>
</evidence>
<dbReference type="Proteomes" id="UP001169069">
    <property type="component" value="Unassembled WGS sequence"/>
</dbReference>
<dbReference type="CDD" id="cd04489">
    <property type="entry name" value="ExoVII_LU_OBF"/>
    <property type="match status" value="1"/>
</dbReference>
<organism evidence="9 10">
    <name type="scientific">Sulfurovum zhangzhouensis</name>
    <dbReference type="NCBI Taxonomy" id="3019067"/>
    <lineage>
        <taxon>Bacteria</taxon>
        <taxon>Pseudomonadati</taxon>
        <taxon>Campylobacterota</taxon>
        <taxon>Epsilonproteobacteria</taxon>
        <taxon>Campylobacterales</taxon>
        <taxon>Sulfurovaceae</taxon>
        <taxon>Sulfurovum</taxon>
    </lineage>
</organism>
<comment type="catalytic activity">
    <reaction evidence="5 6">
        <text>Exonucleolytic cleavage in either 5'- to 3'- or 3'- to 5'-direction to yield nucleoside 5'-phosphates.</text>
        <dbReference type="EC" id="3.1.11.6"/>
    </reaction>
</comment>
<comment type="subcellular location">
    <subcellularLocation>
        <location evidence="5 6">Cytoplasm</location>
    </subcellularLocation>
</comment>
<dbReference type="EMBL" id="JAQIBD010000001">
    <property type="protein sequence ID" value="MDM5271287.1"/>
    <property type="molecule type" value="Genomic_DNA"/>
</dbReference>
<reference evidence="9" key="1">
    <citation type="submission" date="2023-01" db="EMBL/GenBank/DDBJ databases">
        <title>Sulfurovum sp. zt1-1 genome assembly.</title>
        <authorList>
            <person name="Wang J."/>
        </authorList>
    </citation>
    <scope>NUCLEOTIDE SEQUENCE</scope>
    <source>
        <strain evidence="9">Zt1-1</strain>
    </source>
</reference>
<evidence type="ECO:0000256" key="4">
    <source>
        <dbReference type="ARBA" id="ARBA00022839"/>
    </source>
</evidence>
<evidence type="ECO:0000256" key="6">
    <source>
        <dbReference type="RuleBase" id="RU004355"/>
    </source>
</evidence>
<dbReference type="InterPro" id="IPR025824">
    <property type="entry name" value="OB-fold_nuc-bd_dom"/>
</dbReference>
<comment type="function">
    <text evidence="5">Bidirectionally degrades single-stranded DNA into large acid-insoluble oligonucleotides, which are then degraded further into small acid-soluble oligonucleotides.</text>
</comment>
<dbReference type="HAMAP" id="MF_00378">
    <property type="entry name" value="Exonuc_7_L"/>
    <property type="match status" value="1"/>
</dbReference>
<dbReference type="PANTHER" id="PTHR30008">
    <property type="entry name" value="EXODEOXYRIBONUCLEASE 7 LARGE SUBUNIT"/>
    <property type="match status" value="1"/>
</dbReference>
<evidence type="ECO:0000256" key="1">
    <source>
        <dbReference type="ARBA" id="ARBA00022490"/>
    </source>
</evidence>
<keyword evidence="4 5" id="KW-0269">Exonuclease</keyword>
<keyword evidence="2 5" id="KW-0540">Nuclease</keyword>
<dbReference type="Pfam" id="PF13742">
    <property type="entry name" value="tRNA_anti_2"/>
    <property type="match status" value="1"/>
</dbReference>
<evidence type="ECO:0000313" key="9">
    <source>
        <dbReference type="EMBL" id="MDM5271287.1"/>
    </source>
</evidence>
<sequence length="420" mass="47978">MSQPMMSVSSLNTKIKSLLEATFMHILVEGEVASVTYHTSGHVYFAIKDSESSIRCVMWRSNVAKMKFRLEQGMHVVIEGSVGVYTPRGEYQFYAVKIEPYGQGALALAYEQLKERLKAKGYFDITRKKTVPKIIQKLVLVTAKESAALHDMLKIIQKRWPLLEVVIVDTLVQGENAAPQIARALTFADRLEADVVVVGRGGGSTEDLWAFNEEIVADTIYAMNTPVVSAVGHEVDVMISDFVADLRAPTPSAAMEMILPDVQEIMYALGELQERYRYIWQEKIAYKERALAHHSELILRSSPLRKLEETNRTYEQLKNEFQRAINRKFDKELSLLPEIQKTFLQNIEFVLQNKRELLGYLAKRFEMIDPKKQYKKGWAQVSYKGTSISLDKLKIDQTFILEDQTSRVEALCLNKLELDI</sequence>
<keyword evidence="10" id="KW-1185">Reference proteome</keyword>
<dbReference type="Pfam" id="PF02601">
    <property type="entry name" value="Exonuc_VII_L"/>
    <property type="match status" value="1"/>
</dbReference>
<evidence type="ECO:0000256" key="2">
    <source>
        <dbReference type="ARBA" id="ARBA00022722"/>
    </source>
</evidence>
<comment type="caution">
    <text evidence="9">The sequence shown here is derived from an EMBL/GenBank/DDBJ whole genome shotgun (WGS) entry which is preliminary data.</text>
</comment>
<comment type="subunit">
    <text evidence="5">Heterooligomer composed of large and small subunits.</text>
</comment>
<evidence type="ECO:0000259" key="7">
    <source>
        <dbReference type="Pfam" id="PF02601"/>
    </source>
</evidence>
<dbReference type="InterPro" id="IPR020579">
    <property type="entry name" value="Exonuc_VII_lsu_C"/>
</dbReference>
<dbReference type="GO" id="GO:0008855">
    <property type="term" value="F:exodeoxyribonuclease VII activity"/>
    <property type="evidence" value="ECO:0007669"/>
    <property type="project" value="UniProtKB-EC"/>
</dbReference>
<accession>A0ABT7QWS4</accession>
<protein>
    <recommendedName>
        <fullName evidence="5">Exodeoxyribonuclease 7 large subunit</fullName>
        <ecNumber evidence="5">3.1.11.6</ecNumber>
    </recommendedName>
    <alternativeName>
        <fullName evidence="5">Exodeoxyribonuclease VII large subunit</fullName>
        <shortName evidence="5">Exonuclease VII large subunit</shortName>
    </alternativeName>
</protein>
<dbReference type="PANTHER" id="PTHR30008:SF0">
    <property type="entry name" value="EXODEOXYRIBONUCLEASE 7 LARGE SUBUNIT"/>
    <property type="match status" value="1"/>
</dbReference>